<keyword evidence="6 7" id="KW-0961">Cell wall biogenesis/degradation</keyword>
<dbReference type="Gene3D" id="3.30.1490.480">
    <property type="entry name" value="Endolytic murein transglycosylase"/>
    <property type="match status" value="1"/>
</dbReference>
<dbReference type="OrthoDB" id="9814591at2"/>
<dbReference type="PANTHER" id="PTHR30518:SF2">
    <property type="entry name" value="ENDOLYTIC MUREIN TRANSGLYCOSYLASE"/>
    <property type="match status" value="1"/>
</dbReference>
<dbReference type="RefSeq" id="WP_114070486.1">
    <property type="nucleotide sequence ID" value="NZ_CP030850.1"/>
</dbReference>
<dbReference type="EMBL" id="CP030850">
    <property type="protein sequence ID" value="AXE21746.1"/>
    <property type="molecule type" value="Genomic_DNA"/>
</dbReference>
<keyword evidence="9" id="KW-1185">Reference proteome</keyword>
<dbReference type="GO" id="GO:0008932">
    <property type="term" value="F:lytic endotransglycosylase activity"/>
    <property type="evidence" value="ECO:0007669"/>
    <property type="project" value="UniProtKB-UniRule"/>
</dbReference>
<keyword evidence="1 7" id="KW-1003">Cell membrane</keyword>
<evidence type="ECO:0000313" key="9">
    <source>
        <dbReference type="Proteomes" id="UP000251993"/>
    </source>
</evidence>
<evidence type="ECO:0000313" key="8">
    <source>
        <dbReference type="EMBL" id="AXE21746.1"/>
    </source>
</evidence>
<dbReference type="GO" id="GO:0005886">
    <property type="term" value="C:plasma membrane"/>
    <property type="evidence" value="ECO:0007669"/>
    <property type="project" value="UniProtKB-SubCell"/>
</dbReference>
<evidence type="ECO:0000256" key="1">
    <source>
        <dbReference type="ARBA" id="ARBA00022475"/>
    </source>
</evidence>
<dbReference type="Gene3D" id="3.30.160.60">
    <property type="entry name" value="Classic Zinc Finger"/>
    <property type="match status" value="1"/>
</dbReference>
<evidence type="ECO:0000256" key="6">
    <source>
        <dbReference type="ARBA" id="ARBA00023316"/>
    </source>
</evidence>
<dbReference type="AlphaFoldDB" id="A0A344TSX5"/>
<gene>
    <name evidence="7 8" type="primary">mltG</name>
    <name evidence="8" type="ORF">DR864_26335</name>
</gene>
<feature type="site" description="Important for catalytic activity" evidence="7">
    <location>
        <position position="219"/>
    </location>
</feature>
<organism evidence="8 9">
    <name type="scientific">Runella rosea</name>
    <dbReference type="NCBI Taxonomy" id="2259595"/>
    <lineage>
        <taxon>Bacteria</taxon>
        <taxon>Pseudomonadati</taxon>
        <taxon>Bacteroidota</taxon>
        <taxon>Cytophagia</taxon>
        <taxon>Cytophagales</taxon>
        <taxon>Spirosomataceae</taxon>
        <taxon>Runella</taxon>
    </lineage>
</organism>
<accession>A0A344TSX5</accession>
<evidence type="ECO:0000256" key="2">
    <source>
        <dbReference type="ARBA" id="ARBA00022692"/>
    </source>
</evidence>
<keyword evidence="3 7" id="KW-1133">Transmembrane helix</keyword>
<protein>
    <recommendedName>
        <fullName evidence="7">Endolytic murein transglycosylase</fullName>
        <ecNumber evidence="7">4.2.2.29</ecNumber>
    </recommendedName>
    <alternativeName>
        <fullName evidence="7">Peptidoglycan lytic transglycosylase</fullName>
    </alternativeName>
    <alternativeName>
        <fullName evidence="7">Peptidoglycan polymerization terminase</fullName>
    </alternativeName>
</protein>
<reference evidence="8 9" key="1">
    <citation type="submission" date="2018-07" db="EMBL/GenBank/DDBJ databases">
        <title>Genome sequencing of Runella.</title>
        <authorList>
            <person name="Baek M.-G."/>
            <person name="Yi H."/>
        </authorList>
    </citation>
    <scope>NUCLEOTIDE SEQUENCE [LARGE SCALE GENOMIC DNA]</scope>
    <source>
        <strain evidence="8 9">HYN0085</strain>
    </source>
</reference>
<keyword evidence="4 7" id="KW-0472">Membrane</keyword>
<dbReference type="NCBIfam" id="TIGR00247">
    <property type="entry name" value="endolytic transglycosylase MltG"/>
    <property type="match status" value="1"/>
</dbReference>
<sequence length="347" mass="39826">MSRNLKIGIFITVAVVFTTFTFYFWQMAQTPNFQVSKDKDFALLIPTGATYQSVLDTLKKNEVVNDEISFRFMAKLLKLPERIKPGRYVLRRDMGNLEAIKKLRNGSQDAVRLTFNNIRLKEDLIQRIGSKFEFGPDALGKLLNDPEVCRKFGFDTTNVGSMFLPNTYEIFWTTPVDKFLGRMHDEYQKFWTPARLEKAKALGYTKAEVSVLASIVDAETNRNDEMPRIAGVYLNRIRQSMPLQADPTVIFAWRDFSIKRVTGRFSALNSPYNTYRVLGLPPGPINVPSTVAIDAVLNAEEHNYLYFCVKIDPEGKLLGYHDFAVTYDDHLLNARKYQEALNKMNIK</sequence>
<dbReference type="Pfam" id="PF02618">
    <property type="entry name" value="YceG"/>
    <property type="match status" value="1"/>
</dbReference>
<comment type="similarity">
    <text evidence="7">Belongs to the transglycosylase MltG family.</text>
</comment>
<comment type="subcellular location">
    <subcellularLocation>
        <location evidence="7">Cell membrane</location>
        <topology evidence="7">Single-pass membrane protein</topology>
    </subcellularLocation>
</comment>
<dbReference type="GO" id="GO:0071555">
    <property type="term" value="P:cell wall organization"/>
    <property type="evidence" value="ECO:0007669"/>
    <property type="project" value="UniProtKB-KW"/>
</dbReference>
<dbReference type="PANTHER" id="PTHR30518">
    <property type="entry name" value="ENDOLYTIC MUREIN TRANSGLYCOSYLASE"/>
    <property type="match status" value="1"/>
</dbReference>
<dbReference type="KEGG" id="run:DR864_26335"/>
<dbReference type="GO" id="GO:0009252">
    <property type="term" value="P:peptidoglycan biosynthetic process"/>
    <property type="evidence" value="ECO:0007669"/>
    <property type="project" value="UniProtKB-UniRule"/>
</dbReference>
<evidence type="ECO:0000256" key="5">
    <source>
        <dbReference type="ARBA" id="ARBA00023239"/>
    </source>
</evidence>
<evidence type="ECO:0000256" key="3">
    <source>
        <dbReference type="ARBA" id="ARBA00022989"/>
    </source>
</evidence>
<dbReference type="CDD" id="cd08010">
    <property type="entry name" value="MltG_like"/>
    <property type="match status" value="1"/>
</dbReference>
<evidence type="ECO:0000256" key="7">
    <source>
        <dbReference type="HAMAP-Rule" id="MF_02065"/>
    </source>
</evidence>
<keyword evidence="5 7" id="KW-0456">Lyase</keyword>
<dbReference type="HAMAP" id="MF_02065">
    <property type="entry name" value="MltG"/>
    <property type="match status" value="1"/>
</dbReference>
<keyword evidence="2 7" id="KW-0812">Transmembrane</keyword>
<dbReference type="EC" id="4.2.2.29" evidence="7"/>
<dbReference type="InterPro" id="IPR003770">
    <property type="entry name" value="MLTG-like"/>
</dbReference>
<evidence type="ECO:0000256" key="4">
    <source>
        <dbReference type="ARBA" id="ARBA00023136"/>
    </source>
</evidence>
<dbReference type="Proteomes" id="UP000251993">
    <property type="component" value="Chromosome"/>
</dbReference>
<feature type="transmembrane region" description="Helical" evidence="7">
    <location>
        <begin position="7"/>
        <end position="25"/>
    </location>
</feature>
<name>A0A344TSX5_9BACT</name>
<comment type="function">
    <text evidence="7">Functions as a peptidoglycan terminase that cleaves nascent peptidoglycan strands endolytically to terminate their elongation.</text>
</comment>
<proteinExistence type="inferred from homology"/>
<comment type="catalytic activity">
    <reaction evidence="7">
        <text>a peptidoglycan chain = a peptidoglycan chain with N-acetyl-1,6-anhydromuramyl-[peptide] at the reducing end + a peptidoglycan chain with N-acetylglucosamine at the non-reducing end.</text>
        <dbReference type="EC" id="4.2.2.29"/>
    </reaction>
</comment>